<keyword evidence="21" id="KW-1185">Reference proteome</keyword>
<organism evidence="21">
    <name type="scientific">Harpegnathos saltator</name>
    <name type="common">Jerdon's jumping ant</name>
    <dbReference type="NCBI Taxonomy" id="610380"/>
    <lineage>
        <taxon>Eukaryota</taxon>
        <taxon>Metazoa</taxon>
        <taxon>Ecdysozoa</taxon>
        <taxon>Arthropoda</taxon>
        <taxon>Hexapoda</taxon>
        <taxon>Insecta</taxon>
        <taxon>Pterygota</taxon>
        <taxon>Neoptera</taxon>
        <taxon>Endopterygota</taxon>
        <taxon>Hymenoptera</taxon>
        <taxon>Apocrita</taxon>
        <taxon>Aculeata</taxon>
        <taxon>Formicoidea</taxon>
        <taxon>Formicidae</taxon>
        <taxon>Ponerinae</taxon>
        <taxon>Ponerini</taxon>
        <taxon>Harpegnathos</taxon>
    </lineage>
</organism>
<feature type="binding site" evidence="14">
    <location>
        <position position="116"/>
    </location>
    <ligand>
        <name>FAD</name>
        <dbReference type="ChEBI" id="CHEBI:57692"/>
    </ligand>
</feature>
<evidence type="ECO:0000256" key="16">
    <source>
        <dbReference type="RuleBase" id="RU003691"/>
    </source>
</evidence>
<keyword evidence="4 16" id="KW-0285">Flavoprotein</keyword>
<dbReference type="OMA" id="CFDYVKP"/>
<dbReference type="InterPro" id="IPR036188">
    <property type="entry name" value="FAD/NAD-bd_sf"/>
</dbReference>
<feature type="chain" id="PRO_5003157786" description="thioredoxin-disulfide reductase (NADPH)" evidence="17">
    <location>
        <begin position="24"/>
        <end position="544"/>
    </location>
</feature>
<evidence type="ECO:0000256" key="17">
    <source>
        <dbReference type="SAM" id="SignalP"/>
    </source>
</evidence>
<comment type="function">
    <text evidence="12">Thioredoxin system is a major player in glutathione metabolism, due to the demonstrated absence of a glutathione reductase. Functionally interacts with the Sod/Cat reactive oxidation species (ROS) defense system and thereby has a role in preadult development and life span. Lack of a glutathione reductase suggests antioxidant defense in Drosophila, and probably in related insects, differs fundamentally from that in other organisms.</text>
</comment>
<dbReference type="InterPro" id="IPR046952">
    <property type="entry name" value="GSHR/TRXR-like"/>
</dbReference>
<dbReference type="GO" id="GO:0050660">
    <property type="term" value="F:flavin adenine dinucleotide binding"/>
    <property type="evidence" value="ECO:0007669"/>
    <property type="project" value="InterPro"/>
</dbReference>
<dbReference type="Gene3D" id="3.50.50.60">
    <property type="entry name" value="FAD/NAD(P)-binding domain"/>
    <property type="match status" value="2"/>
</dbReference>
<evidence type="ECO:0000256" key="4">
    <source>
        <dbReference type="ARBA" id="ARBA00022630"/>
    </source>
</evidence>
<dbReference type="Pfam" id="PF02852">
    <property type="entry name" value="Pyr_redox_dim"/>
    <property type="match status" value="1"/>
</dbReference>
<dbReference type="InterPro" id="IPR004099">
    <property type="entry name" value="Pyr_nucl-diS_OxRdtase_dimer"/>
</dbReference>
<keyword evidence="9" id="KW-1015">Disulfide bond</keyword>
<keyword evidence="7" id="KW-0809">Transit peptide</keyword>
<keyword evidence="10 16" id="KW-0676">Redox-active center</keyword>
<evidence type="ECO:0000256" key="5">
    <source>
        <dbReference type="ARBA" id="ARBA00022827"/>
    </source>
</evidence>
<dbReference type="InterPro" id="IPR006338">
    <property type="entry name" value="Thioredoxin/glutathione_Rdtase"/>
</dbReference>
<accession>E2BEC5</accession>
<evidence type="ECO:0000256" key="3">
    <source>
        <dbReference type="ARBA" id="ARBA00012610"/>
    </source>
</evidence>
<feature type="binding site" evidence="14">
    <location>
        <position position="182"/>
    </location>
    <ligand>
        <name>FAD</name>
        <dbReference type="ChEBI" id="CHEBI:57692"/>
    </ligand>
</feature>
<evidence type="ECO:0000256" key="9">
    <source>
        <dbReference type="ARBA" id="ARBA00023157"/>
    </source>
</evidence>
<protein>
    <recommendedName>
        <fullName evidence="3">thioredoxin-disulfide reductase (NADPH)</fullName>
        <ecNumber evidence="3">1.8.1.9</ecNumber>
    </recommendedName>
</protein>
<feature type="binding site" evidence="14">
    <location>
        <position position="379"/>
    </location>
    <ligand>
        <name>FAD</name>
        <dbReference type="ChEBI" id="CHEBI:57692"/>
    </ligand>
</feature>
<dbReference type="EC" id="1.8.1.9" evidence="3"/>
<keyword evidence="14" id="KW-0520">NAD</keyword>
<evidence type="ECO:0000256" key="10">
    <source>
        <dbReference type="ARBA" id="ARBA00023284"/>
    </source>
</evidence>
<evidence type="ECO:0000256" key="12">
    <source>
        <dbReference type="ARBA" id="ARBA00054062"/>
    </source>
</evidence>
<dbReference type="PRINTS" id="PR00411">
    <property type="entry name" value="PNDRDTASEI"/>
</dbReference>
<comment type="catalytic activity">
    <reaction evidence="11">
        <text>[thioredoxin]-dithiol + NADP(+) = [thioredoxin]-disulfide + NADPH + H(+)</text>
        <dbReference type="Rhea" id="RHEA:20345"/>
        <dbReference type="Rhea" id="RHEA-COMP:10698"/>
        <dbReference type="Rhea" id="RHEA-COMP:10700"/>
        <dbReference type="ChEBI" id="CHEBI:15378"/>
        <dbReference type="ChEBI" id="CHEBI:29950"/>
        <dbReference type="ChEBI" id="CHEBI:50058"/>
        <dbReference type="ChEBI" id="CHEBI:57783"/>
        <dbReference type="ChEBI" id="CHEBI:58349"/>
        <dbReference type="EC" id="1.8.1.9"/>
    </reaction>
</comment>
<dbReference type="GO" id="GO:0006749">
    <property type="term" value="P:glutathione metabolic process"/>
    <property type="evidence" value="ECO:0007669"/>
    <property type="project" value="TreeGrafter"/>
</dbReference>
<dbReference type="GO" id="GO:0005829">
    <property type="term" value="C:cytosol"/>
    <property type="evidence" value="ECO:0007669"/>
    <property type="project" value="TreeGrafter"/>
</dbReference>
<dbReference type="PIRSF" id="PIRSF000350">
    <property type="entry name" value="Mercury_reductase_MerA"/>
    <property type="match status" value="1"/>
</dbReference>
<evidence type="ECO:0000256" key="8">
    <source>
        <dbReference type="ARBA" id="ARBA00023002"/>
    </source>
</evidence>
<dbReference type="GO" id="GO:0034599">
    <property type="term" value="P:cellular response to oxidative stress"/>
    <property type="evidence" value="ECO:0007669"/>
    <property type="project" value="TreeGrafter"/>
</dbReference>
<dbReference type="InParanoid" id="E2BEC5"/>
<dbReference type="InterPro" id="IPR001100">
    <property type="entry name" value="Pyr_nuc-diS_OxRdtase"/>
</dbReference>
<feature type="domain" description="Pyridine nucleotide-disulphide oxidoreductase dimerisation" evidence="18">
    <location>
        <begin position="415"/>
        <end position="526"/>
    </location>
</feature>
<dbReference type="GO" id="GO:0005739">
    <property type="term" value="C:mitochondrion"/>
    <property type="evidence" value="ECO:0007669"/>
    <property type="project" value="UniProtKB-SubCell"/>
</dbReference>
<dbReference type="GO" id="GO:0004791">
    <property type="term" value="F:thioredoxin-disulfide reductase (NADPH) activity"/>
    <property type="evidence" value="ECO:0007669"/>
    <property type="project" value="UniProtKB-EC"/>
</dbReference>
<dbReference type="Pfam" id="PF07992">
    <property type="entry name" value="Pyr_redox_2"/>
    <property type="match status" value="1"/>
</dbReference>
<evidence type="ECO:0000259" key="19">
    <source>
        <dbReference type="Pfam" id="PF07992"/>
    </source>
</evidence>
<dbReference type="FunCoup" id="E2BEC5">
    <property type="interactions" value="1668"/>
</dbReference>
<dbReference type="PRINTS" id="PR00368">
    <property type="entry name" value="FADPNR"/>
</dbReference>
<comment type="subcellular location">
    <subcellularLocation>
        <location evidence="1">Mitochondrion</location>
    </subcellularLocation>
</comment>
<evidence type="ECO:0000256" key="6">
    <source>
        <dbReference type="ARBA" id="ARBA00022857"/>
    </source>
</evidence>
<keyword evidence="6" id="KW-0521">NADP</keyword>
<dbReference type="FunFam" id="3.30.390.30:FF:000004">
    <property type="entry name" value="Thioredoxin reductase 1, cytoplasmic"/>
    <property type="match status" value="1"/>
</dbReference>
<dbReference type="SUPFAM" id="SSF55424">
    <property type="entry name" value="FAD/NAD-linked reductases, dimerisation (C-terminal) domain"/>
    <property type="match status" value="1"/>
</dbReference>
<comment type="cofactor">
    <cofactor evidence="14">
        <name>FAD</name>
        <dbReference type="ChEBI" id="CHEBI:57692"/>
    </cofactor>
    <text evidence="14">Binds 1 FAD per subunit.</text>
</comment>
<dbReference type="STRING" id="610380.E2BEC5"/>
<dbReference type="NCBIfam" id="TIGR01438">
    <property type="entry name" value="TGR"/>
    <property type="match status" value="1"/>
</dbReference>
<evidence type="ECO:0000256" key="2">
    <source>
        <dbReference type="ARBA" id="ARBA00007532"/>
    </source>
</evidence>
<dbReference type="InterPro" id="IPR016156">
    <property type="entry name" value="FAD/NAD-linked_Rdtase_dimer_sf"/>
</dbReference>
<reference evidence="20 21" key="1">
    <citation type="journal article" date="2010" name="Science">
        <title>Genomic comparison of the ants Camponotus floridanus and Harpegnathos saltator.</title>
        <authorList>
            <person name="Bonasio R."/>
            <person name="Zhang G."/>
            <person name="Ye C."/>
            <person name="Mutti N.S."/>
            <person name="Fang X."/>
            <person name="Qin N."/>
            <person name="Donahue G."/>
            <person name="Yang P."/>
            <person name="Li Q."/>
            <person name="Li C."/>
            <person name="Zhang P."/>
            <person name="Huang Z."/>
            <person name="Berger S.L."/>
            <person name="Reinberg D."/>
            <person name="Wang J."/>
            <person name="Liebig J."/>
        </authorList>
    </citation>
    <scope>NUCLEOTIDE SEQUENCE [LARGE SCALE GENOMIC DNA]</scope>
    <source>
        <strain evidence="20 21">R22 G/1</strain>
    </source>
</reference>
<comment type="similarity">
    <text evidence="2 16">Belongs to the class-I pyridine nucleotide-disulfide oxidoreductase family.</text>
</comment>
<keyword evidence="14" id="KW-0547">Nucleotide-binding</keyword>
<dbReference type="Proteomes" id="UP000008237">
    <property type="component" value="Unassembled WGS sequence"/>
</dbReference>
<keyword evidence="5 14" id="KW-0274">FAD</keyword>
<dbReference type="PROSITE" id="PS00076">
    <property type="entry name" value="PYRIDINE_REDOX_1"/>
    <property type="match status" value="1"/>
</dbReference>
<dbReference type="InterPro" id="IPR023753">
    <property type="entry name" value="FAD/NAD-binding_dom"/>
</dbReference>
<dbReference type="OrthoDB" id="5956163at2759"/>
<dbReference type="PANTHER" id="PTHR42737:SF7">
    <property type="entry name" value="THIOREDOXIN-DISULFIDE REDUCTASE"/>
    <property type="match status" value="1"/>
</dbReference>
<dbReference type="AlphaFoldDB" id="E2BEC5"/>
<feature type="binding site" evidence="14">
    <location>
        <position position="338"/>
    </location>
    <ligand>
        <name>NAD(+)</name>
        <dbReference type="ChEBI" id="CHEBI:57540"/>
    </ligand>
</feature>
<keyword evidence="8 16" id="KW-0560">Oxidoreductase</keyword>
<evidence type="ECO:0000313" key="21">
    <source>
        <dbReference type="Proteomes" id="UP000008237"/>
    </source>
</evidence>
<feature type="binding site" evidence="14">
    <location>
        <begin position="247"/>
        <end position="254"/>
    </location>
    <ligand>
        <name>NAD(+)</name>
        <dbReference type="ChEBI" id="CHEBI:57540"/>
    </ligand>
</feature>
<feature type="signal peptide" evidence="17">
    <location>
        <begin position="1"/>
        <end position="23"/>
    </location>
</feature>
<evidence type="ECO:0000313" key="20">
    <source>
        <dbReference type="EMBL" id="EFN85970.1"/>
    </source>
</evidence>
<proteinExistence type="inferred from homology"/>
<dbReference type="SUPFAM" id="SSF51905">
    <property type="entry name" value="FAD/NAD(P)-binding domain"/>
    <property type="match status" value="1"/>
</dbReference>
<dbReference type="FunFam" id="3.50.50.60:FF:000190">
    <property type="entry name" value="Thioredoxin reductase"/>
    <property type="match status" value="1"/>
</dbReference>
<feature type="domain" description="FAD/NAD(P)-binding" evidence="19">
    <location>
        <begin position="61"/>
        <end position="395"/>
    </location>
</feature>
<name>E2BEC5_HARSA</name>
<dbReference type="Gene3D" id="3.30.390.30">
    <property type="match status" value="1"/>
</dbReference>
<dbReference type="InterPro" id="IPR012999">
    <property type="entry name" value="Pyr_OxRdtase_I_AS"/>
</dbReference>
<evidence type="ECO:0000256" key="1">
    <source>
        <dbReference type="ARBA" id="ARBA00004173"/>
    </source>
</evidence>
<dbReference type="GO" id="GO:0004362">
    <property type="term" value="F:glutathione-disulfide reductase (NADPH) activity"/>
    <property type="evidence" value="ECO:0007669"/>
    <property type="project" value="TreeGrafter"/>
</dbReference>
<sequence length="544" mass="59287">MLPMTMATLAVFTRLVSFRTAHAKLLGLPGRQPLFTRCGSFVYGYGRNTMACMCTDQGYKYDLLVIGGGSGGLAAAKEAVGLGAKVAVLDYVSPSPRGTTWGLGGTCVNVGCIPKKLMHQAALLGEAIHEAATFGWQLPDPKTIKIDWEALRTAVQNHVKSVNWVTRVELRTKEIDYINALGHFKDAHTIAGITKKGEEKIITAKNILLAVGGRPRYPDIPGALEYGISSDDIFSLEHAPGKTLVVGAGYIGLECAGFLNGLGYDATVMVRSIVLRGFDQQMANIVAEEMQQRGVHFIYQAKPKKVAKQDDGRLLVDWVDKDGEVHQDVYDTVLFAIGRRPLTEELKPENAGLKLHSESGKIEATNEQTNVPNIYAVGDILHKKPELTPVAIHAGKLLAKRLFDNSSEQMDYTNVATTVFSPLEYGCVGLSEEAAVAHYGEEEIEVYHAYYKPTEFFVPQKDVSHCYVKVIALRNGDQKVLGMHFVGPNAGEVIQGFSAAVKCGLTFPKLKSTVGIHPTTAEEFTRLFITKRSGLDPKPQSCCS</sequence>
<dbReference type="EMBL" id="GL447768">
    <property type="protein sequence ID" value="EFN85970.1"/>
    <property type="molecule type" value="Genomic_DNA"/>
</dbReference>
<dbReference type="PANTHER" id="PTHR42737">
    <property type="entry name" value="GLUTATHIONE REDUCTASE"/>
    <property type="match status" value="1"/>
</dbReference>
<dbReference type="GO" id="GO:0045454">
    <property type="term" value="P:cell redox homeostasis"/>
    <property type="evidence" value="ECO:0007669"/>
    <property type="project" value="InterPro"/>
</dbReference>
<evidence type="ECO:0000256" key="7">
    <source>
        <dbReference type="ARBA" id="ARBA00022946"/>
    </source>
</evidence>
<evidence type="ECO:0000259" key="18">
    <source>
        <dbReference type="Pfam" id="PF02852"/>
    </source>
</evidence>
<evidence type="ECO:0000256" key="14">
    <source>
        <dbReference type="PIRSR" id="PIRSR000350-3"/>
    </source>
</evidence>
<feature type="disulfide bond" description="Redox-active" evidence="15">
    <location>
        <begin position="107"/>
        <end position="112"/>
    </location>
</feature>
<evidence type="ECO:0000256" key="11">
    <source>
        <dbReference type="ARBA" id="ARBA00048132"/>
    </source>
</evidence>
<evidence type="ECO:0000256" key="15">
    <source>
        <dbReference type="PIRSR" id="PIRSR000350-4"/>
    </source>
</evidence>
<feature type="active site" description="Proton acceptor" evidence="13">
    <location>
        <position position="517"/>
    </location>
</feature>
<keyword evidence="17" id="KW-0732">Signal</keyword>
<evidence type="ECO:0000256" key="13">
    <source>
        <dbReference type="PIRSR" id="PIRSR000350-2"/>
    </source>
</evidence>
<gene>
    <name evidence="20" type="ORF">EAI_07895</name>
</gene>